<name>A0A223KY82_9BACI</name>
<accession>A0A223KY82</accession>
<organism evidence="1 2">
    <name type="scientific">Sutcliffiella cohnii</name>
    <dbReference type="NCBI Taxonomy" id="33932"/>
    <lineage>
        <taxon>Bacteria</taxon>
        <taxon>Bacillati</taxon>
        <taxon>Bacillota</taxon>
        <taxon>Bacilli</taxon>
        <taxon>Bacillales</taxon>
        <taxon>Bacillaceae</taxon>
        <taxon>Sutcliffiella</taxon>
    </lineage>
</organism>
<dbReference type="KEGG" id="bcoh:BC6307_18040"/>
<evidence type="ECO:0000313" key="2">
    <source>
        <dbReference type="Proteomes" id="UP000215224"/>
    </source>
</evidence>
<proteinExistence type="predicted"/>
<evidence type="ECO:0000313" key="1">
    <source>
        <dbReference type="EMBL" id="AST94414.1"/>
    </source>
</evidence>
<gene>
    <name evidence="1" type="ORF">BC6307_18040</name>
</gene>
<keyword evidence="2" id="KW-1185">Reference proteome</keyword>
<dbReference type="EMBL" id="CP018866">
    <property type="protein sequence ID" value="AST94414.1"/>
    <property type="molecule type" value="Genomic_DNA"/>
</dbReference>
<sequence>MYVIKDGRLIEHDLPDYGEISVVVLGGKVDRLETTNKRKI</sequence>
<dbReference type="AlphaFoldDB" id="A0A223KY82"/>
<protein>
    <submittedName>
        <fullName evidence="1">Uncharacterized protein</fullName>
    </submittedName>
</protein>
<reference evidence="1 2" key="1">
    <citation type="submission" date="2016-12" db="EMBL/GenBank/DDBJ databases">
        <title>The whole genome sequencing and assembly of Bacillus cohnii DSM 6307T strain.</title>
        <authorList>
            <person name="Lee Y.-J."/>
            <person name="Yi H."/>
            <person name="Bahn Y.-S."/>
            <person name="Kim J.F."/>
            <person name="Lee D.-W."/>
        </authorList>
    </citation>
    <scope>NUCLEOTIDE SEQUENCE [LARGE SCALE GENOMIC DNA]</scope>
    <source>
        <strain evidence="1 2">DSM 6307</strain>
    </source>
</reference>
<dbReference type="Proteomes" id="UP000215224">
    <property type="component" value="Chromosome"/>
</dbReference>
<dbReference type="STRING" id="1314751.GCA_001591425_00787"/>